<accession>A0ACD5A681</accession>
<keyword evidence="2" id="KW-1185">Reference proteome</keyword>
<evidence type="ECO:0000313" key="1">
    <source>
        <dbReference type="EMBL" id="WWQ62404.1"/>
    </source>
</evidence>
<evidence type="ECO:0000313" key="2">
    <source>
        <dbReference type="Proteomes" id="UP001432251"/>
    </source>
</evidence>
<proteinExistence type="predicted"/>
<organism evidence="1 2">
    <name type="scientific">Streptomyces citrinus</name>
    <dbReference type="NCBI Taxonomy" id="3118173"/>
    <lineage>
        <taxon>Bacteria</taxon>
        <taxon>Bacillati</taxon>
        <taxon>Actinomycetota</taxon>
        <taxon>Actinomycetes</taxon>
        <taxon>Kitasatosporales</taxon>
        <taxon>Streptomycetaceae</taxon>
        <taxon>Streptomyces</taxon>
    </lineage>
</organism>
<protein>
    <submittedName>
        <fullName evidence="1">Right-handed parallel beta-helix repeat-containing protein</fullName>
    </submittedName>
</protein>
<dbReference type="Proteomes" id="UP001432251">
    <property type="component" value="Chromosome"/>
</dbReference>
<gene>
    <name evidence="1" type="ORF">V2W30_02850</name>
</gene>
<sequence length="361" mass="36450">MSRRILFGLALGACAALALPAAPASAASAYYVGPTGSDSNAGTSSGAPFATIQHALDVAPEGSTVHLASGTYLQDVVTRRENVTLTGPSSAVVKGAGSTRIVQVQHDGTVLDGFTVDGLFGSSSSVAGYRSKLVYVMSTTPGNGVNALTITNMRLKNAADECLRLRYLVTGADVSGNTISDCGVADFKFGGGGKNGEGIYLGTAPEQQGANGAPDAAADVSRNNRIHHNTIATRGNECVDLKENSTNNYVEYNDCSQQRDPSSGGLDARGSGNILRYNTVHDNAGAGVRLGGDTATDGTDTSVYGNTITGNASGGVKVMRTPQGPVCSNTMSGNTGGDAVGTYGADYDPTAPCSASAGAAS</sequence>
<reference evidence="1" key="1">
    <citation type="journal article" date="2025" name="Int. J. Syst. Evol. Microbiol.">
        <title>Streptomyces citrinus sp. nov., with yellow diffusible pigment.</title>
        <authorList>
            <person name="He Y."/>
            <person name="Yang E."/>
            <person name="Xu J."/>
            <person name="Sun Y."/>
            <person name="Sun L."/>
        </authorList>
    </citation>
    <scope>NUCLEOTIDE SEQUENCE</scope>
    <source>
        <strain evidence="1">Q6</strain>
    </source>
</reference>
<dbReference type="EMBL" id="CP146022">
    <property type="protein sequence ID" value="WWQ62404.1"/>
    <property type="molecule type" value="Genomic_DNA"/>
</dbReference>
<name>A0ACD5A681_9ACTN</name>